<dbReference type="Gene3D" id="3.40.50.300">
    <property type="entry name" value="P-loop containing nucleotide triphosphate hydrolases"/>
    <property type="match status" value="1"/>
</dbReference>
<dbReference type="InterPro" id="IPR027417">
    <property type="entry name" value="P-loop_NTPase"/>
</dbReference>
<evidence type="ECO:0000259" key="1">
    <source>
        <dbReference type="Pfam" id="PF22688"/>
    </source>
</evidence>
<sequence length="229" mass="24820">MKGAQLALAVQLRDTASFDSYFAGPNLDVVTALRELAQPLALFGPKGSGRTHLLQAACREHRGAYLPLAAIAGENPELLAGFERARAVFIDDVDAVAARRDWCLALLRLLDALRSAGRPHALAMNAAPERLLLALPDLRTRLNQCALFGLKPLDDDERAALLRLRARHRGLDLPDEVTRWLLNTRSRDTGSLLDALDALDRAALSAKRRLTLALAQSVLGPADARTTPG</sequence>
<dbReference type="SUPFAM" id="SSF52540">
    <property type="entry name" value="P-loop containing nucleoside triphosphate hydrolases"/>
    <property type="match status" value="1"/>
</dbReference>
<dbReference type="RefSeq" id="WP_352889710.1">
    <property type="nucleotide sequence ID" value="NZ_JBEPIJ010000011.1"/>
</dbReference>
<reference evidence="2 3" key="1">
    <citation type="submission" date="2024-06" db="EMBL/GenBank/DDBJ databases">
        <authorList>
            <person name="Li Z."/>
            <person name="Jiang Y."/>
        </authorList>
    </citation>
    <scope>NUCLEOTIDE SEQUENCE [LARGE SCALE GENOMIC DNA]</scope>
    <source>
        <strain evidence="2 3">HSW-8</strain>
    </source>
</reference>
<dbReference type="InterPro" id="IPR017788">
    <property type="entry name" value="Hda"/>
</dbReference>
<evidence type="ECO:0000313" key="3">
    <source>
        <dbReference type="Proteomes" id="UP001465331"/>
    </source>
</evidence>
<keyword evidence="3" id="KW-1185">Reference proteome</keyword>
<proteinExistence type="predicted"/>
<dbReference type="EMBL" id="JBEPIJ010000011">
    <property type="protein sequence ID" value="MES0874492.1"/>
    <property type="molecule type" value="Genomic_DNA"/>
</dbReference>
<gene>
    <name evidence="2" type="primary">hda</name>
    <name evidence="2" type="ORF">ABSH63_10815</name>
</gene>
<name>A0ABV2AB67_9GAMM</name>
<organism evidence="2 3">
    <name type="scientific">Sinimarinibacterium thermocellulolyticum</name>
    <dbReference type="NCBI Taxonomy" id="3170016"/>
    <lineage>
        <taxon>Bacteria</taxon>
        <taxon>Pseudomonadati</taxon>
        <taxon>Pseudomonadota</taxon>
        <taxon>Gammaproteobacteria</taxon>
        <taxon>Nevskiales</taxon>
        <taxon>Nevskiaceae</taxon>
        <taxon>Sinimarinibacterium</taxon>
    </lineage>
</organism>
<dbReference type="Gene3D" id="1.10.8.60">
    <property type="match status" value="1"/>
</dbReference>
<evidence type="ECO:0000313" key="2">
    <source>
        <dbReference type="EMBL" id="MES0874492.1"/>
    </source>
</evidence>
<dbReference type="NCBIfam" id="TIGR03420">
    <property type="entry name" value="DnaA_homol_Hda"/>
    <property type="match status" value="1"/>
</dbReference>
<feature type="domain" description="Hda lid" evidence="1">
    <location>
        <begin position="155"/>
        <end position="219"/>
    </location>
</feature>
<dbReference type="PANTHER" id="PTHR30050:SF5">
    <property type="entry name" value="DNAA REGULATORY INACTIVATOR HDA"/>
    <property type="match status" value="1"/>
</dbReference>
<accession>A0ABV2AB67</accession>
<dbReference type="InterPro" id="IPR055199">
    <property type="entry name" value="Hda_lid"/>
</dbReference>
<dbReference type="Pfam" id="PF22688">
    <property type="entry name" value="Hda_lid"/>
    <property type="match status" value="1"/>
</dbReference>
<protein>
    <submittedName>
        <fullName evidence="2">DnaA regulatory inactivator Hda</fullName>
    </submittedName>
</protein>
<dbReference type="PANTHER" id="PTHR30050">
    <property type="entry name" value="CHROMOSOMAL REPLICATION INITIATOR PROTEIN DNAA"/>
    <property type="match status" value="1"/>
</dbReference>
<dbReference type="Proteomes" id="UP001465331">
    <property type="component" value="Unassembled WGS sequence"/>
</dbReference>
<comment type="caution">
    <text evidence="2">The sequence shown here is derived from an EMBL/GenBank/DDBJ whole genome shotgun (WGS) entry which is preliminary data.</text>
</comment>